<gene>
    <name evidence="4" type="primary">LOC106820965</name>
</gene>
<dbReference type="Gene3D" id="2.30.30.140">
    <property type="match status" value="1"/>
</dbReference>
<accession>A0ABM1F9F1</accession>
<feature type="region of interest" description="Disordered" evidence="1">
    <location>
        <begin position="1492"/>
        <end position="1520"/>
    </location>
</feature>
<evidence type="ECO:0000256" key="1">
    <source>
        <dbReference type="SAM" id="MobiDB-lite"/>
    </source>
</evidence>
<feature type="region of interest" description="Disordered" evidence="1">
    <location>
        <begin position="1425"/>
        <end position="1459"/>
    </location>
</feature>
<organism evidence="3 4">
    <name type="scientific">Priapulus caudatus</name>
    <name type="common">Priapulid worm</name>
    <dbReference type="NCBI Taxonomy" id="37621"/>
    <lineage>
        <taxon>Eukaryota</taxon>
        <taxon>Metazoa</taxon>
        <taxon>Ecdysozoa</taxon>
        <taxon>Scalidophora</taxon>
        <taxon>Priapulida</taxon>
        <taxon>Priapulimorpha</taxon>
        <taxon>Priapulimorphida</taxon>
        <taxon>Priapulidae</taxon>
        <taxon>Priapulus</taxon>
    </lineage>
</organism>
<dbReference type="RefSeq" id="XP_014681072.1">
    <property type="nucleotide sequence ID" value="XM_014825586.1"/>
</dbReference>
<dbReference type="GeneID" id="106820965"/>
<evidence type="ECO:0000313" key="3">
    <source>
        <dbReference type="Proteomes" id="UP000695022"/>
    </source>
</evidence>
<feature type="compositionally biased region" description="Polar residues" evidence="1">
    <location>
        <begin position="542"/>
        <end position="558"/>
    </location>
</feature>
<feature type="compositionally biased region" description="Basic and acidic residues" evidence="1">
    <location>
        <begin position="1251"/>
        <end position="1264"/>
    </location>
</feature>
<feature type="compositionally biased region" description="Polar residues" evidence="1">
    <location>
        <begin position="1223"/>
        <end position="1233"/>
    </location>
</feature>
<feature type="compositionally biased region" description="Basic and acidic residues" evidence="1">
    <location>
        <begin position="445"/>
        <end position="464"/>
    </location>
</feature>
<feature type="region of interest" description="Disordered" evidence="1">
    <location>
        <begin position="432"/>
        <end position="509"/>
    </location>
</feature>
<feature type="region of interest" description="Disordered" evidence="1">
    <location>
        <begin position="342"/>
        <end position="390"/>
    </location>
</feature>
<feature type="compositionally biased region" description="Acidic residues" evidence="1">
    <location>
        <begin position="1429"/>
        <end position="1441"/>
    </location>
</feature>
<feature type="compositionally biased region" description="Polar residues" evidence="1">
    <location>
        <begin position="1321"/>
        <end position="1343"/>
    </location>
</feature>
<dbReference type="SUPFAM" id="SSF63748">
    <property type="entry name" value="Tudor/PWWP/MBT"/>
    <property type="match status" value="1"/>
</dbReference>
<keyword evidence="3" id="KW-1185">Reference proteome</keyword>
<feature type="domain" description="Tudor" evidence="2">
    <location>
        <begin position="31"/>
        <end position="151"/>
    </location>
</feature>
<feature type="compositionally biased region" description="Basic and acidic residues" evidence="1">
    <location>
        <begin position="1394"/>
        <end position="1404"/>
    </location>
</feature>
<dbReference type="PANTHER" id="PTHR16442:SF1">
    <property type="entry name" value="RING FINGER PROTEIN 17"/>
    <property type="match status" value="1"/>
</dbReference>
<feature type="region of interest" description="Disordered" evidence="1">
    <location>
        <begin position="1027"/>
        <end position="1051"/>
    </location>
</feature>
<feature type="region of interest" description="Disordered" evidence="1">
    <location>
        <begin position="521"/>
        <end position="567"/>
    </location>
</feature>
<sequence>MKGIGRGRGWILKAGENHVGSAVPTLLDLVVRVTHVIDPRNFTAQIGSRASLEYFTQFEDRLQDWCDENQTAGTYEWAYEGCLICISSHRTDRWHRASVLALDGDEVDTYLLDYGFSEKVPLDHVISSRLMPHEFSVEALPAQAFMCSLANVTPLTDSEEYSAEAIGRFRELVEGVVLWGKMESQCHGVKSMGLSQTQNGLNQIAAVLANAGLVSMGLDNAHHSSMQEYRLIDSGQNSAGMDRIDEDENQQDRFNEVTVPSFNKELLHDDNIDRETISSEGETELMKIHLLGAHVSAVDQQEWNKTDLHLGKPTLQRNCDGNMMAVIRSQLDSSLPVYVTEDQPEWTGPTGRLAYHNGKENVKGSNKSATPRSENKSAASQDGRGTGRQRTVQFAAEQTRFEYDEPTGADKHAGKGWAMNWNLDAAGRNRNEVYTGGSSTQLTGKVERYSRAGREGRDTAHELGRGALSQSRSHTDVHDNLPTSNREVPKRSDELVRTRDVGSSDAEDVIVEDDAADYIGNASEQQHKRVSSKDRGQHKGKQSNANPGSHHGQTSINAKSRKSRWKEDDFPMLKTFKSALLPEKQRATSSQPATGAVDWKGAILAQKQPPGGASDSVVASKVEEGTRKEKRKTGASKLQRRAHVPSGDNTQDGSSREASCEPDKGDTEQRMFVISQCVTRVLNTIHADDADLVTFERLRMISARAAGVPVTRLEWVRVCVEEILRKCLVMGFPEANQVFSLLQNFRDEDDLSEIVMKLLVKYQSELIYTKSSSTPRSQRLQRNYCELIGRVFLTAQDWPNTGVPKTIISFMIEKWINFNRWAQKNQMGQMGKRMLYADCLHSVLSHIGLTMERCYAAETQFMFDTIREIVLSEEVLKSIKNKLLDVMLLRASNWAGVDSGVQAACVPTMPDKQHHAGPANALMASPAVEAYHGGMENGQAVAGQSSTKDAYASVRRMLEQLGLQHLLPVFLENGIRDTLLTAEQKYFTDLLKDCGVPIGAVLEIVRYLENSGSLRSRSEERERAGWLPVGWTTPDPTPPSPEPVRARPAIQRGTTSKVKLVAFGRSSSQEDDAAQTPAADAAATGDAARPPFNYSTAVKNSKAGERVRGARGWYAPSDRDKWASAEIGAVISLESRDASSAARPATAFVGRGPDGEKSDPTRRRRTPVMDRLFAHVTPECSRAGGAPCLSSPQLFDGSGDSSEYLQPPSAFFDPAAQRDVADNANSNPRNSFSELVDFRNVPPPSLPAPTVRRDAARADDHDTPSPDDLYTAGDDDDDVERVTPVPPPLVVDSETDWFSPTASPRSGRRLTSDNDEGIGSRQLSQLCPTNWFSPCGSPASSDTPLPRDDNDDVIRYEETDAAAAAAASESLAVTSGREQQREDTGGASQFQDRAGSHEGGERAGDSVAVATLSLKSIATQLKEGKFAAAEEEEEGIAEEEPLAGREDVDGTSLPAEGNPLEEEDTWETLAVEEPPCPVAAATESVPIDYVEGDVFDSDSDSEVEAPRAPWQPSSRGKPTNEELKEMFSAEQRVCTSCGSKKHIVYQCTERHLMYK</sequence>
<feature type="region of interest" description="Disordered" evidence="1">
    <location>
        <begin position="1181"/>
        <end position="1405"/>
    </location>
</feature>
<feature type="compositionally biased region" description="Basic and acidic residues" evidence="1">
    <location>
        <begin position="487"/>
        <end position="502"/>
    </location>
</feature>
<reference evidence="4" key="1">
    <citation type="submission" date="2025-08" db="UniProtKB">
        <authorList>
            <consortium name="RefSeq"/>
        </authorList>
    </citation>
    <scope>IDENTIFICATION</scope>
</reference>
<feature type="compositionally biased region" description="Acidic residues" evidence="1">
    <location>
        <begin position="1492"/>
        <end position="1503"/>
    </location>
</feature>
<feature type="compositionally biased region" description="Basic residues" evidence="1">
    <location>
        <begin position="628"/>
        <end position="643"/>
    </location>
</feature>
<dbReference type="InterPro" id="IPR035437">
    <property type="entry name" value="SNase_OB-fold_sf"/>
</dbReference>
<dbReference type="Gene3D" id="1.25.40.180">
    <property type="match status" value="1"/>
</dbReference>
<feature type="compositionally biased region" description="Low complexity" evidence="1">
    <location>
        <begin position="1074"/>
        <end position="1088"/>
    </location>
</feature>
<feature type="region of interest" description="Disordered" evidence="1">
    <location>
        <begin position="1065"/>
        <end position="1091"/>
    </location>
</feature>
<dbReference type="PANTHER" id="PTHR16442">
    <property type="entry name" value="RING FINGER PROTEIN 17"/>
    <property type="match status" value="1"/>
</dbReference>
<feature type="compositionally biased region" description="Basic and acidic residues" evidence="1">
    <location>
        <begin position="654"/>
        <end position="666"/>
    </location>
</feature>
<dbReference type="Gene3D" id="2.40.50.90">
    <property type="match status" value="1"/>
</dbReference>
<dbReference type="InterPro" id="IPR002999">
    <property type="entry name" value="Tudor"/>
</dbReference>
<protein>
    <submittedName>
        <fullName evidence="4">Uncharacterized protein LOC106820965</fullName>
    </submittedName>
</protein>
<feature type="region of interest" description="Disordered" evidence="1">
    <location>
        <begin position="606"/>
        <end position="666"/>
    </location>
</feature>
<evidence type="ECO:0000313" key="4">
    <source>
        <dbReference type="RefSeq" id="XP_014681072.1"/>
    </source>
</evidence>
<evidence type="ECO:0000259" key="2">
    <source>
        <dbReference type="Pfam" id="PF00567"/>
    </source>
</evidence>
<feature type="region of interest" description="Disordered" evidence="1">
    <location>
        <begin position="1140"/>
        <end position="1167"/>
    </location>
</feature>
<dbReference type="Pfam" id="PF00567">
    <property type="entry name" value="TUDOR"/>
    <property type="match status" value="1"/>
</dbReference>
<dbReference type="Proteomes" id="UP000695022">
    <property type="component" value="Unplaced"/>
</dbReference>
<proteinExistence type="predicted"/>
<feature type="compositionally biased region" description="Polar residues" evidence="1">
    <location>
        <begin position="363"/>
        <end position="380"/>
    </location>
</feature>
<feature type="compositionally biased region" description="Basic and acidic residues" evidence="1">
    <location>
        <begin position="525"/>
        <end position="537"/>
    </location>
</feature>
<feature type="compositionally biased region" description="Basic and acidic residues" evidence="1">
    <location>
        <begin position="1345"/>
        <end position="1358"/>
    </location>
</feature>
<name>A0ABM1F9F1_PRICU</name>